<keyword evidence="2" id="KW-0132">Cell division</keyword>
<dbReference type="InterPro" id="IPR039565">
    <property type="entry name" value="BamD-like"/>
</dbReference>
<accession>A0A388SD32</accession>
<accession>A0A401LJX1</accession>
<keyword evidence="2" id="KW-0574">Periplasm</keyword>
<feature type="region of interest" description="Disordered" evidence="3">
    <location>
        <begin position="116"/>
        <end position="142"/>
    </location>
</feature>
<keyword evidence="2" id="KW-0131">Cell cycle</keyword>
<evidence type="ECO:0000256" key="3">
    <source>
        <dbReference type="SAM" id="MobiDB-lite"/>
    </source>
</evidence>
<dbReference type="GO" id="GO:0070206">
    <property type="term" value="P:protein trimerization"/>
    <property type="evidence" value="ECO:0007669"/>
    <property type="project" value="InterPro"/>
</dbReference>
<dbReference type="HAMAP" id="MF_02066">
    <property type="entry name" value="CpoB"/>
    <property type="match status" value="1"/>
</dbReference>
<keyword evidence="2" id="KW-0175">Coiled coil</keyword>
<dbReference type="Proteomes" id="UP000266091">
    <property type="component" value="Unassembled WGS sequence"/>
</dbReference>
<dbReference type="GO" id="GO:0043093">
    <property type="term" value="P:FtsZ-dependent cytokinesis"/>
    <property type="evidence" value="ECO:0007669"/>
    <property type="project" value="UniProtKB-UniRule"/>
</dbReference>
<keyword evidence="1 2" id="KW-0732">Signal</keyword>
<comment type="caution">
    <text evidence="6">The sequence shown here is derived from an EMBL/GenBank/DDBJ whole genome shotgun (WGS) entry which is preliminary data.</text>
</comment>
<dbReference type="Gene3D" id="1.25.40.10">
    <property type="entry name" value="Tetratricopeptide repeat domain"/>
    <property type="match status" value="1"/>
</dbReference>
<comment type="similarity">
    <text evidence="2">Belongs to the CpoB family.</text>
</comment>
<proteinExistence type="inferred from homology"/>
<dbReference type="Gene3D" id="1.20.5.110">
    <property type="match status" value="1"/>
</dbReference>
<dbReference type="Pfam" id="PF13525">
    <property type="entry name" value="YfiO"/>
    <property type="match status" value="1"/>
</dbReference>
<dbReference type="InterPro" id="IPR034706">
    <property type="entry name" value="CpoB"/>
</dbReference>
<keyword evidence="7" id="KW-1185">Reference proteome</keyword>
<evidence type="ECO:0000259" key="4">
    <source>
        <dbReference type="Pfam" id="PF13525"/>
    </source>
</evidence>
<organism evidence="6 7">
    <name type="scientific">Mesosutterella multiformis</name>
    <dbReference type="NCBI Taxonomy" id="2259133"/>
    <lineage>
        <taxon>Bacteria</taxon>
        <taxon>Pseudomonadati</taxon>
        <taxon>Pseudomonadota</taxon>
        <taxon>Betaproteobacteria</taxon>
        <taxon>Burkholderiales</taxon>
        <taxon>Sutterellaceae</taxon>
        <taxon>Mesosutterella</taxon>
    </lineage>
</organism>
<evidence type="ECO:0000256" key="2">
    <source>
        <dbReference type="HAMAP-Rule" id="MF_02066"/>
    </source>
</evidence>
<feature type="coiled-coil region" evidence="2">
    <location>
        <begin position="36"/>
        <end position="101"/>
    </location>
</feature>
<feature type="chain" id="PRO_5022282793" description="Cell division coordinator CpoB" evidence="2">
    <location>
        <begin position="26"/>
        <end position="287"/>
    </location>
</feature>
<dbReference type="EMBL" id="BGZJ01000001">
    <property type="protein sequence ID" value="GBO93389.1"/>
    <property type="molecule type" value="Genomic_DNA"/>
</dbReference>
<gene>
    <name evidence="2" type="primary">cpoB</name>
    <name evidence="6" type="ORF">MESMUL_07430</name>
</gene>
<dbReference type="InterPro" id="IPR014162">
    <property type="entry name" value="CpoB_C"/>
</dbReference>
<comment type="function">
    <text evidence="2">Mediates coordination of peptidoglycan synthesis and outer membrane constriction during cell division.</text>
</comment>
<sequence precursor="true">MSNRRLLPLAAAMIAGLGYVSSAQALFEDNDARIAINAMRKDMVTMQAQISRLENGQKASLALSDQIASLQERQSVLSGRLETLENRIAQQEKNSRDLYTDLDSRLRKLDGRVAKAETAAQNAPAGEPGSDPAAQGQAAAASNEKGFYDRGLSSFQSGQYADSVKAFSSLISGYPQSTYLPEAMYWQGNAYFALQKYKEAAAVEDRLTRQYPNSTRTPDALLSLASAQTALGNIRAANSTLTSLQKRFPKTEQAKLAAQRQKELKAALPPEPEAAPKTSKAGKKKAR</sequence>
<feature type="domain" description="YbgF trimerisation" evidence="5">
    <location>
        <begin position="47"/>
        <end position="113"/>
    </location>
</feature>
<dbReference type="Pfam" id="PF16331">
    <property type="entry name" value="TolA_bind_tri"/>
    <property type="match status" value="1"/>
</dbReference>
<evidence type="ECO:0000313" key="7">
    <source>
        <dbReference type="Proteomes" id="UP000266091"/>
    </source>
</evidence>
<protein>
    <recommendedName>
        <fullName evidence="2">Cell division coordinator CpoB</fullName>
    </recommendedName>
</protein>
<evidence type="ECO:0000256" key="1">
    <source>
        <dbReference type="ARBA" id="ARBA00022729"/>
    </source>
</evidence>
<dbReference type="NCBIfam" id="TIGR02795">
    <property type="entry name" value="tol_pal_ybgF"/>
    <property type="match status" value="1"/>
</dbReference>
<feature type="signal peptide" evidence="2">
    <location>
        <begin position="1"/>
        <end position="25"/>
    </location>
</feature>
<dbReference type="SUPFAM" id="SSF48452">
    <property type="entry name" value="TPR-like"/>
    <property type="match status" value="1"/>
</dbReference>
<evidence type="ECO:0000259" key="5">
    <source>
        <dbReference type="Pfam" id="PF16331"/>
    </source>
</evidence>
<comment type="subcellular location">
    <subcellularLocation>
        <location evidence="2">Periplasm</location>
    </subcellularLocation>
</comment>
<feature type="domain" description="Outer membrane lipoprotein BamD-like" evidence="4">
    <location>
        <begin position="143"/>
        <end position="268"/>
    </location>
</feature>
<feature type="region of interest" description="Disordered" evidence="3">
    <location>
        <begin position="252"/>
        <end position="287"/>
    </location>
</feature>
<evidence type="ECO:0000313" key="6">
    <source>
        <dbReference type="EMBL" id="GBO93389.1"/>
    </source>
</evidence>
<dbReference type="GO" id="GO:0030288">
    <property type="term" value="C:outer membrane-bounded periplasmic space"/>
    <property type="evidence" value="ECO:0007669"/>
    <property type="project" value="UniProtKB-UniRule"/>
</dbReference>
<dbReference type="InterPro" id="IPR011990">
    <property type="entry name" value="TPR-like_helical_dom_sf"/>
</dbReference>
<dbReference type="AlphaFoldDB" id="A0A388SD32"/>
<dbReference type="InterPro" id="IPR032519">
    <property type="entry name" value="YbgF_tri"/>
</dbReference>
<reference evidence="6 7" key="1">
    <citation type="journal article" date="2018" name="Int. J. Syst. Evol. Microbiol.">
        <title>Mesosutterella multiformis gen. nov., sp. nov., a member of the family Sutterellaceae and Sutterella megalosphaeroides sp. nov., isolated from human faeces.</title>
        <authorList>
            <person name="Sakamoto M."/>
            <person name="Ikeyama N."/>
            <person name="Kunihiro T."/>
            <person name="Iino T."/>
            <person name="Yuki M."/>
            <person name="Ohkuma M."/>
        </authorList>
    </citation>
    <scope>NUCLEOTIDE SEQUENCE [LARGE SCALE GENOMIC DNA]</scope>
    <source>
        <strain evidence="6 7">4NBBH2</strain>
    </source>
</reference>
<dbReference type="RefSeq" id="WP_160117820.1">
    <property type="nucleotide sequence ID" value="NZ_BGZJ01000001.1"/>
</dbReference>
<name>A0A388SD32_9BURK</name>